<feature type="domain" description="Beta-lactamase-related" evidence="2">
    <location>
        <begin position="35"/>
        <end position="356"/>
    </location>
</feature>
<dbReference type="InterPro" id="IPR012338">
    <property type="entry name" value="Beta-lactam/transpept-like"/>
</dbReference>
<dbReference type="RefSeq" id="WP_204662552.1">
    <property type="nucleotide sequence ID" value="NZ_JAFBDT010000004.1"/>
</dbReference>
<evidence type="ECO:0000313" key="3">
    <source>
        <dbReference type="EMBL" id="MBM7561248.1"/>
    </source>
</evidence>
<reference evidence="3 4" key="1">
    <citation type="submission" date="2021-01" db="EMBL/GenBank/DDBJ databases">
        <title>Genomic Encyclopedia of Type Strains, Phase IV (KMG-IV): sequencing the most valuable type-strain genomes for metagenomic binning, comparative biology and taxonomic classification.</title>
        <authorList>
            <person name="Goeker M."/>
        </authorList>
    </citation>
    <scope>NUCLEOTIDE SEQUENCE [LARGE SCALE GENOMIC DNA]</scope>
    <source>
        <strain evidence="3 4">DSM 24436</strain>
    </source>
</reference>
<feature type="transmembrane region" description="Helical" evidence="1">
    <location>
        <begin position="574"/>
        <end position="595"/>
    </location>
</feature>
<organism evidence="3 4">
    <name type="scientific">Fusibacter tunisiensis</name>
    <dbReference type="NCBI Taxonomy" id="1008308"/>
    <lineage>
        <taxon>Bacteria</taxon>
        <taxon>Bacillati</taxon>
        <taxon>Bacillota</taxon>
        <taxon>Clostridia</taxon>
        <taxon>Eubacteriales</taxon>
        <taxon>Eubacteriales Family XII. Incertae Sedis</taxon>
        <taxon>Fusibacter</taxon>
    </lineage>
</organism>
<proteinExistence type="predicted"/>
<gene>
    <name evidence="3" type="ORF">JOC49_000768</name>
</gene>
<dbReference type="PANTHER" id="PTHR46825">
    <property type="entry name" value="D-ALANYL-D-ALANINE-CARBOXYPEPTIDASE/ENDOPEPTIDASE AMPH"/>
    <property type="match status" value="1"/>
</dbReference>
<keyword evidence="1" id="KW-1133">Transmembrane helix</keyword>
<comment type="caution">
    <text evidence="3">The sequence shown here is derived from an EMBL/GenBank/DDBJ whole genome shotgun (WGS) entry which is preliminary data.</text>
</comment>
<evidence type="ECO:0000313" key="4">
    <source>
        <dbReference type="Proteomes" id="UP000767854"/>
    </source>
</evidence>
<name>A0ABS2MPB6_9FIRM</name>
<evidence type="ECO:0000259" key="2">
    <source>
        <dbReference type="Pfam" id="PF00144"/>
    </source>
</evidence>
<dbReference type="Pfam" id="PF00144">
    <property type="entry name" value="Beta-lactamase"/>
    <property type="match status" value="1"/>
</dbReference>
<protein>
    <submittedName>
        <fullName evidence="3">CubicO group peptidase (Beta-lactamase class C family)</fullName>
    </submittedName>
</protein>
<feature type="transmembrane region" description="Helical" evidence="1">
    <location>
        <begin position="466"/>
        <end position="487"/>
    </location>
</feature>
<dbReference type="Proteomes" id="UP000767854">
    <property type="component" value="Unassembled WGS sequence"/>
</dbReference>
<dbReference type="PANTHER" id="PTHR46825:SF9">
    <property type="entry name" value="BETA-LACTAMASE-RELATED DOMAIN-CONTAINING PROTEIN"/>
    <property type="match status" value="1"/>
</dbReference>
<feature type="transmembrane region" description="Helical" evidence="1">
    <location>
        <begin position="507"/>
        <end position="531"/>
    </location>
</feature>
<keyword evidence="1" id="KW-0812">Transmembrane</keyword>
<dbReference type="InterPro" id="IPR001466">
    <property type="entry name" value="Beta-lactam-related"/>
</dbReference>
<keyword evidence="4" id="KW-1185">Reference proteome</keyword>
<evidence type="ECO:0000256" key="1">
    <source>
        <dbReference type="SAM" id="Phobius"/>
    </source>
</evidence>
<dbReference type="Gene3D" id="3.40.710.10">
    <property type="entry name" value="DD-peptidase/beta-lactamase superfamily"/>
    <property type="match status" value="1"/>
</dbReference>
<dbReference type="EMBL" id="JAFBDT010000004">
    <property type="protein sequence ID" value="MBM7561248.1"/>
    <property type="molecule type" value="Genomic_DNA"/>
</dbReference>
<feature type="transmembrane region" description="Helical" evidence="1">
    <location>
        <begin position="543"/>
        <end position="562"/>
    </location>
</feature>
<keyword evidence="1" id="KW-0472">Membrane</keyword>
<dbReference type="InterPro" id="IPR050491">
    <property type="entry name" value="AmpC-like"/>
</dbReference>
<accession>A0ABS2MPB6</accession>
<sequence length="600" mass="67975">MKNFIGILMAFILICAQPIGFSQTSEIDPLEMEAIMNRIMVTHYLPGLTLSVVQDGNSLYEEAFGRAALQPNLPFTTDKTLIQTGAIGKVFTSFALLDLMVAQNIQLDDEISVYLEGPFDKFKDLTFKNVLTHTTGIPSVRMNSAYRELPLVTQKKPFSEEVASFFDAYELNPVIESDRYIMTSNVNSILAGVLIESLSKTSYEAHMANFLEDEFAMTGAASFYKQEVKSDMALLQNYAISGGRSEALSPFRTKFLASDDFITTTNDMTVFMEKITSKASESIRERVFNRQFGVYTGRSNAFSIVHFGDLEVYIQDGGIPGSTARLLFIPEKNFGLFLAYNTNDVAARTELTRQVLQLLFHIPESEKGIETDKPEQFDQLTGIYAPVNATPETLEKLTKLIHQIKVVGDSGKITIDKIPYIQIQDRFFYSSEKDQLAEVHVDAEGKLEALVIGNDVYQKVSVFRNFYMEVFLMALGVFFNVAALFVFLRKWRDMKVNRIHDTPRTVLLIFTLVNSALLMAIYVAASQYGFWQVIYGDMASFKAVRYLGYAAIVMWLPAFSMLKRARQDFRWTSGMTFVFMIQCFTVLSTVLWLYAYNFIL</sequence>
<dbReference type="SUPFAM" id="SSF56601">
    <property type="entry name" value="beta-lactamase/transpeptidase-like"/>
    <property type="match status" value="1"/>
</dbReference>